<keyword evidence="6" id="KW-0479">Metal-binding</keyword>
<feature type="region of interest" description="Disordered" evidence="18">
    <location>
        <begin position="187"/>
        <end position="214"/>
    </location>
</feature>
<evidence type="ECO:0000256" key="10">
    <source>
        <dbReference type="ARBA" id="ARBA00023002"/>
    </source>
</evidence>
<dbReference type="FunFam" id="2.60.40.200:FF:000012">
    <property type="entry name" value="Superoxide dismutase [Cu-Zn]"/>
    <property type="match status" value="1"/>
</dbReference>
<evidence type="ECO:0000256" key="12">
    <source>
        <dbReference type="ARBA" id="ARBA00023136"/>
    </source>
</evidence>
<keyword evidence="11" id="KW-0186">Copper</keyword>
<evidence type="ECO:0000256" key="9">
    <source>
        <dbReference type="ARBA" id="ARBA00022862"/>
    </source>
</evidence>
<evidence type="ECO:0000256" key="16">
    <source>
        <dbReference type="ARBA" id="ARBA00024900"/>
    </source>
</evidence>
<comment type="cofactor">
    <cofactor evidence="1">
        <name>Cu cation</name>
        <dbReference type="ChEBI" id="CHEBI:23378"/>
    </cofactor>
</comment>
<evidence type="ECO:0000259" key="19">
    <source>
        <dbReference type="Pfam" id="PF00080"/>
    </source>
</evidence>
<evidence type="ECO:0000256" key="15">
    <source>
        <dbReference type="ARBA" id="ARBA00023288"/>
    </source>
</evidence>
<comment type="catalytic activity">
    <reaction evidence="17">
        <text>2 superoxide + 2 H(+) = H2O2 + O2</text>
        <dbReference type="Rhea" id="RHEA:20696"/>
        <dbReference type="ChEBI" id="CHEBI:15378"/>
        <dbReference type="ChEBI" id="CHEBI:15379"/>
        <dbReference type="ChEBI" id="CHEBI:16240"/>
        <dbReference type="ChEBI" id="CHEBI:18421"/>
        <dbReference type="EC" id="1.15.1.1"/>
    </reaction>
</comment>
<keyword evidence="14" id="KW-1015">Disulfide bond</keyword>
<organism evidence="20 21">
    <name type="scientific">Mycobacterium colombiense</name>
    <dbReference type="NCBI Taxonomy" id="339268"/>
    <lineage>
        <taxon>Bacteria</taxon>
        <taxon>Bacillati</taxon>
        <taxon>Actinomycetota</taxon>
        <taxon>Actinomycetes</taxon>
        <taxon>Mycobacteriales</taxon>
        <taxon>Mycobacteriaceae</taxon>
        <taxon>Mycobacterium</taxon>
        <taxon>Mycobacterium avium complex (MAC)</taxon>
    </lineage>
</organism>
<evidence type="ECO:0000256" key="2">
    <source>
        <dbReference type="ARBA" id="ARBA00010457"/>
    </source>
</evidence>
<keyword evidence="9" id="KW-0049">Antioxidant</keyword>
<accession>A0A853M706</accession>
<dbReference type="Pfam" id="PF00080">
    <property type="entry name" value="Sod_Cu"/>
    <property type="match status" value="1"/>
</dbReference>
<evidence type="ECO:0000256" key="13">
    <source>
        <dbReference type="ARBA" id="ARBA00023139"/>
    </source>
</evidence>
<dbReference type="GO" id="GO:0004784">
    <property type="term" value="F:superoxide dismutase activity"/>
    <property type="evidence" value="ECO:0007669"/>
    <property type="project" value="UniProtKB-EC"/>
</dbReference>
<proteinExistence type="inferred from homology"/>
<keyword evidence="15" id="KW-0449">Lipoprotein</keyword>
<feature type="region of interest" description="Disordered" evidence="18">
    <location>
        <begin position="26"/>
        <end position="54"/>
    </location>
</feature>
<evidence type="ECO:0000313" key="20">
    <source>
        <dbReference type="EMBL" id="OBJ64400.1"/>
    </source>
</evidence>
<evidence type="ECO:0000256" key="6">
    <source>
        <dbReference type="ARBA" id="ARBA00022723"/>
    </source>
</evidence>
<dbReference type="InterPro" id="IPR001424">
    <property type="entry name" value="SOD_Cu_Zn_dom"/>
</dbReference>
<feature type="domain" description="Superoxide dismutase copper/zinc binding" evidence="19">
    <location>
        <begin position="71"/>
        <end position="221"/>
    </location>
</feature>
<name>A0A853M706_9MYCO</name>
<evidence type="ECO:0000256" key="8">
    <source>
        <dbReference type="ARBA" id="ARBA00022833"/>
    </source>
</evidence>
<dbReference type="RefSeq" id="WP_065052147.1">
    <property type="nucleotide sequence ID" value="NZ_LZKW01000090.1"/>
</dbReference>
<comment type="caution">
    <text evidence="20">The sequence shown here is derived from an EMBL/GenBank/DDBJ whole genome shotgun (WGS) entry which is preliminary data.</text>
</comment>
<keyword evidence="12" id="KW-0472">Membrane</keyword>
<reference evidence="20 21" key="1">
    <citation type="submission" date="2016-06" db="EMBL/GenBank/DDBJ databases">
        <authorList>
            <person name="Sutton G."/>
            <person name="Brinkac L."/>
            <person name="Sanka R."/>
            <person name="Adams M."/>
            <person name="Lau E."/>
            <person name="Garcia-Basteiro A."/>
            <person name="Lopez-Varela E."/>
            <person name="Palencia S."/>
        </authorList>
    </citation>
    <scope>NUCLEOTIDE SEQUENCE [LARGE SCALE GENOMIC DNA]</scope>
    <source>
        <strain evidence="20 21">1164983.0</strain>
    </source>
</reference>
<sequence>MRKLPLVLAGGVVLLGACSSPEHVSSVPGTTPAIWTGSPSPSAAKAAEPGPPTAPSIITHLKAPDGTEVATARFEFNSGYATVTIETTADGVLTPGFHDVHIHKVGKCEPNSVAPTGGAPGDFLSAGDHFQAPGHTAEPASGALPSLQVRKDGSGTLMTTTDAFAMEDLLTGQKTAIIIHAGAANSANTPASASNNQTNPGPNNMTMSTGDPGKRVACGVIGAG</sequence>
<dbReference type="NCBIfam" id="NF047631">
    <property type="entry name" value="SodCMycob"/>
    <property type="match status" value="1"/>
</dbReference>
<evidence type="ECO:0000256" key="3">
    <source>
        <dbReference type="ARBA" id="ARBA00012682"/>
    </source>
</evidence>
<evidence type="ECO:0000256" key="17">
    <source>
        <dbReference type="ARBA" id="ARBA00049204"/>
    </source>
</evidence>
<feature type="compositionally biased region" description="Low complexity" evidence="18">
    <location>
        <begin position="187"/>
        <end position="199"/>
    </location>
</feature>
<evidence type="ECO:0000256" key="18">
    <source>
        <dbReference type="SAM" id="MobiDB-lite"/>
    </source>
</evidence>
<evidence type="ECO:0000256" key="1">
    <source>
        <dbReference type="ARBA" id="ARBA00001935"/>
    </source>
</evidence>
<dbReference type="EC" id="1.15.1.1" evidence="3"/>
<dbReference type="PROSITE" id="PS51257">
    <property type="entry name" value="PROKAR_LIPOPROTEIN"/>
    <property type="match status" value="1"/>
</dbReference>
<feature type="compositionally biased region" description="Polar residues" evidence="18">
    <location>
        <begin position="200"/>
        <end position="209"/>
    </location>
</feature>
<dbReference type="Proteomes" id="UP000093894">
    <property type="component" value="Unassembled WGS sequence"/>
</dbReference>
<evidence type="ECO:0000256" key="4">
    <source>
        <dbReference type="ARBA" id="ARBA00020928"/>
    </source>
</evidence>
<keyword evidence="8" id="KW-0862">Zinc</keyword>
<keyword evidence="10" id="KW-0560">Oxidoreductase</keyword>
<gene>
    <name evidence="20" type="ORF">A5628_20965</name>
</gene>
<evidence type="ECO:0000256" key="14">
    <source>
        <dbReference type="ARBA" id="ARBA00023157"/>
    </source>
</evidence>
<evidence type="ECO:0000256" key="5">
    <source>
        <dbReference type="ARBA" id="ARBA00022475"/>
    </source>
</evidence>
<evidence type="ECO:0000256" key="7">
    <source>
        <dbReference type="ARBA" id="ARBA00022729"/>
    </source>
</evidence>
<protein>
    <recommendedName>
        <fullName evidence="4">Superoxide dismutase [Cu-Zn]</fullName>
        <ecNumber evidence="3">1.15.1.1</ecNumber>
    </recommendedName>
</protein>
<evidence type="ECO:0000256" key="11">
    <source>
        <dbReference type="ARBA" id="ARBA00023008"/>
    </source>
</evidence>
<dbReference type="Gene3D" id="2.60.40.200">
    <property type="entry name" value="Superoxide dismutase, copper/zinc binding domain"/>
    <property type="match status" value="1"/>
</dbReference>
<comment type="similarity">
    <text evidence="2">Belongs to the Cu-Zn superoxide dismutase family.</text>
</comment>
<comment type="function">
    <text evidence="16">Destroys radicals which are normally produced within the cells and which are toxic to biological systems. May play a role in favoring mycobacterial survival in phagocytes.</text>
</comment>
<keyword evidence="7" id="KW-0732">Signal</keyword>
<dbReference type="GO" id="GO:0046872">
    <property type="term" value="F:metal ion binding"/>
    <property type="evidence" value="ECO:0007669"/>
    <property type="project" value="UniProtKB-KW"/>
</dbReference>
<dbReference type="EMBL" id="LZLG01000014">
    <property type="protein sequence ID" value="OBJ64400.1"/>
    <property type="molecule type" value="Genomic_DNA"/>
</dbReference>
<dbReference type="AlphaFoldDB" id="A0A853M706"/>
<dbReference type="InterPro" id="IPR036423">
    <property type="entry name" value="SOD-like_Cu/Zn_dom_sf"/>
</dbReference>
<feature type="compositionally biased region" description="Low complexity" evidence="18">
    <location>
        <begin position="38"/>
        <end position="48"/>
    </location>
</feature>
<keyword evidence="5" id="KW-1003">Cell membrane</keyword>
<keyword evidence="13" id="KW-0564">Palmitate</keyword>
<evidence type="ECO:0000313" key="21">
    <source>
        <dbReference type="Proteomes" id="UP000093894"/>
    </source>
</evidence>
<dbReference type="SUPFAM" id="SSF49329">
    <property type="entry name" value="Cu,Zn superoxide dismutase-like"/>
    <property type="match status" value="1"/>
</dbReference>